<dbReference type="Pfam" id="PF01042">
    <property type="entry name" value="Ribonuc_L-PSP"/>
    <property type="match status" value="1"/>
</dbReference>
<dbReference type="AlphaFoldDB" id="A0A1X7LI26"/>
<accession>A0A1X7LI26</accession>
<dbReference type="Proteomes" id="UP000193420">
    <property type="component" value="Unassembled WGS sequence"/>
</dbReference>
<dbReference type="PANTHER" id="PTHR43857">
    <property type="entry name" value="BLR7761 PROTEIN"/>
    <property type="match status" value="1"/>
</dbReference>
<dbReference type="InterPro" id="IPR006175">
    <property type="entry name" value="YjgF/YER057c/UK114"/>
</dbReference>
<name>A0A1X7LI26_9FLAO</name>
<gene>
    <name evidence="1" type="ORF">SAMN03080602_04370</name>
</gene>
<dbReference type="CDD" id="cd00448">
    <property type="entry name" value="YjgF_YER057c_UK114_family"/>
    <property type="match status" value="1"/>
</dbReference>
<evidence type="ECO:0000313" key="1">
    <source>
        <dbReference type="EMBL" id="SMG53310.1"/>
    </source>
</evidence>
<reference evidence="2" key="1">
    <citation type="submission" date="2017-04" db="EMBL/GenBank/DDBJ databases">
        <authorList>
            <person name="Varghese N."/>
            <person name="Submissions S."/>
        </authorList>
    </citation>
    <scope>NUCLEOTIDE SEQUENCE [LARGE SCALE GENOMIC DNA]</scope>
    <source>
        <strain evidence="2">DSM 19835</strain>
    </source>
</reference>
<protein>
    <submittedName>
        <fullName evidence="1">Enamine deaminase RidA, house cleaning of reactive enamine intermediates, YjgF/YER057c/UK114 family</fullName>
    </submittedName>
</protein>
<dbReference type="PANTHER" id="PTHR43857:SF1">
    <property type="entry name" value="YJGH FAMILY PROTEIN"/>
    <property type="match status" value="1"/>
</dbReference>
<evidence type="ECO:0000313" key="2">
    <source>
        <dbReference type="Proteomes" id="UP000193420"/>
    </source>
</evidence>
<dbReference type="Gene3D" id="3.30.1330.40">
    <property type="entry name" value="RutC-like"/>
    <property type="match status" value="1"/>
</dbReference>
<dbReference type="SUPFAM" id="SSF55298">
    <property type="entry name" value="YjgF-like"/>
    <property type="match status" value="1"/>
</dbReference>
<sequence>MHKKGKLSIKILLVSLIAISFNCKEKTAVETMDQPAIIVEKEIPEYFLLRPEVEKAYGYSHAVKIGNEIKISGAVSMDDEGNPTAIGDIAQQMKNCYSDLEKVLAHYGCTFDDVVVENVFTTNMPMFLEIAAYRNEIYKNQFPTGSWIGVKELALPEFMIEIEMEVHKAK</sequence>
<dbReference type="InterPro" id="IPR035959">
    <property type="entry name" value="RutC-like_sf"/>
</dbReference>
<organism evidence="1 2">
    <name type="scientific">Arenibacter troitsensis</name>
    <dbReference type="NCBI Taxonomy" id="188872"/>
    <lineage>
        <taxon>Bacteria</taxon>
        <taxon>Pseudomonadati</taxon>
        <taxon>Bacteroidota</taxon>
        <taxon>Flavobacteriia</taxon>
        <taxon>Flavobacteriales</taxon>
        <taxon>Flavobacteriaceae</taxon>
        <taxon>Arenibacter</taxon>
    </lineage>
</organism>
<dbReference type="OrthoDB" id="9799840at2"/>
<dbReference type="STRING" id="188872.SAMN03080602_04370"/>
<proteinExistence type="predicted"/>
<keyword evidence="2" id="KW-1185">Reference proteome</keyword>
<dbReference type="EMBL" id="FXAO01000017">
    <property type="protein sequence ID" value="SMG53310.1"/>
    <property type="molecule type" value="Genomic_DNA"/>
</dbReference>